<organism evidence="10 11">
    <name type="scientific">Rhipicephalus sanguineus</name>
    <name type="common">Brown dog tick</name>
    <name type="synonym">Ixodes sanguineus</name>
    <dbReference type="NCBI Taxonomy" id="34632"/>
    <lineage>
        <taxon>Eukaryota</taxon>
        <taxon>Metazoa</taxon>
        <taxon>Ecdysozoa</taxon>
        <taxon>Arthropoda</taxon>
        <taxon>Chelicerata</taxon>
        <taxon>Arachnida</taxon>
        <taxon>Acari</taxon>
        <taxon>Parasitiformes</taxon>
        <taxon>Ixodida</taxon>
        <taxon>Ixodoidea</taxon>
        <taxon>Ixodidae</taxon>
        <taxon>Rhipicephalinae</taxon>
        <taxon>Rhipicephalus</taxon>
        <taxon>Rhipicephalus</taxon>
    </lineage>
</organism>
<keyword evidence="11" id="KW-1185">Reference proteome</keyword>
<dbReference type="GO" id="GO:0005886">
    <property type="term" value="C:plasma membrane"/>
    <property type="evidence" value="ECO:0007669"/>
    <property type="project" value="TreeGrafter"/>
</dbReference>
<keyword evidence="5" id="KW-0325">Glycoprotein</keyword>
<feature type="active site" description="Charge relay system" evidence="7">
    <location>
        <position position="483"/>
    </location>
</feature>
<comment type="caution">
    <text evidence="10">The sequence shown here is derived from an EMBL/GenBank/DDBJ whole genome shotgun (WGS) entry which is preliminary data.</text>
</comment>
<feature type="signal peptide" evidence="8">
    <location>
        <begin position="1"/>
        <end position="24"/>
    </location>
</feature>
<evidence type="ECO:0000256" key="8">
    <source>
        <dbReference type="RuleBase" id="RU361235"/>
    </source>
</evidence>
<dbReference type="Gene3D" id="3.40.50.1820">
    <property type="entry name" value="alpha/beta hydrolase"/>
    <property type="match status" value="1"/>
</dbReference>
<protein>
    <recommendedName>
        <fullName evidence="8">Carboxylic ester hydrolase</fullName>
        <ecNumber evidence="8">3.1.1.-</ecNumber>
    </recommendedName>
</protein>
<dbReference type="InterPro" id="IPR002018">
    <property type="entry name" value="CarbesteraseB"/>
</dbReference>
<evidence type="ECO:0000256" key="6">
    <source>
        <dbReference type="ARBA" id="ARBA00048484"/>
    </source>
</evidence>
<dbReference type="InterPro" id="IPR050654">
    <property type="entry name" value="AChE-related_enzymes"/>
</dbReference>
<evidence type="ECO:0000256" key="2">
    <source>
        <dbReference type="ARBA" id="ARBA00022487"/>
    </source>
</evidence>
<evidence type="ECO:0000313" key="11">
    <source>
        <dbReference type="Proteomes" id="UP000821837"/>
    </source>
</evidence>
<evidence type="ECO:0000259" key="9">
    <source>
        <dbReference type="Pfam" id="PF00135"/>
    </source>
</evidence>
<evidence type="ECO:0000256" key="4">
    <source>
        <dbReference type="ARBA" id="ARBA00023157"/>
    </source>
</evidence>
<dbReference type="PANTHER" id="PTHR43918">
    <property type="entry name" value="ACETYLCHOLINESTERASE"/>
    <property type="match status" value="1"/>
</dbReference>
<comment type="similarity">
    <text evidence="1 8">Belongs to the type-B carboxylesterase/lipase family.</text>
</comment>
<dbReference type="AlphaFoldDB" id="A0A9D4SVK5"/>
<evidence type="ECO:0000256" key="1">
    <source>
        <dbReference type="ARBA" id="ARBA00005964"/>
    </source>
</evidence>
<dbReference type="GO" id="GO:0019695">
    <property type="term" value="P:choline metabolic process"/>
    <property type="evidence" value="ECO:0007669"/>
    <property type="project" value="TreeGrafter"/>
</dbReference>
<feature type="domain" description="Carboxylesterase type B" evidence="9">
    <location>
        <begin position="40"/>
        <end position="540"/>
    </location>
</feature>
<name>A0A9D4SVK5_RHISA</name>
<dbReference type="InterPro" id="IPR029058">
    <property type="entry name" value="AB_hydrolase_fold"/>
</dbReference>
<evidence type="ECO:0000256" key="7">
    <source>
        <dbReference type="PIRSR" id="PIRSR600997-1"/>
    </source>
</evidence>
<dbReference type="PROSITE" id="PS00122">
    <property type="entry name" value="CARBOXYLESTERASE_B_1"/>
    <property type="match status" value="1"/>
</dbReference>
<evidence type="ECO:0000313" key="10">
    <source>
        <dbReference type="EMBL" id="KAH7952448.1"/>
    </source>
</evidence>
<evidence type="ECO:0000256" key="5">
    <source>
        <dbReference type="ARBA" id="ARBA00023180"/>
    </source>
</evidence>
<proteinExistence type="inferred from homology"/>
<feature type="active site" description="Acyl-ester intermediate" evidence="7">
    <location>
        <position position="239"/>
    </location>
</feature>
<dbReference type="InterPro" id="IPR000997">
    <property type="entry name" value="Cholinesterase"/>
</dbReference>
<dbReference type="GO" id="GO:0006581">
    <property type="term" value="P:acetylcholine catabolic process"/>
    <property type="evidence" value="ECO:0007669"/>
    <property type="project" value="TreeGrafter"/>
</dbReference>
<keyword evidence="2" id="KW-0719">Serine esterase</keyword>
<dbReference type="VEuPathDB" id="VectorBase:RSAN_043708"/>
<reference evidence="10" key="2">
    <citation type="submission" date="2021-09" db="EMBL/GenBank/DDBJ databases">
        <authorList>
            <person name="Jia N."/>
            <person name="Wang J."/>
            <person name="Shi W."/>
            <person name="Du L."/>
            <person name="Sun Y."/>
            <person name="Zhan W."/>
            <person name="Jiang J."/>
            <person name="Wang Q."/>
            <person name="Zhang B."/>
            <person name="Ji P."/>
            <person name="Sakyi L.B."/>
            <person name="Cui X."/>
            <person name="Yuan T."/>
            <person name="Jiang B."/>
            <person name="Yang W."/>
            <person name="Lam T.T.-Y."/>
            <person name="Chang Q."/>
            <person name="Ding S."/>
            <person name="Wang X."/>
            <person name="Zhu J."/>
            <person name="Ruan X."/>
            <person name="Zhao L."/>
            <person name="Wei J."/>
            <person name="Que T."/>
            <person name="Du C."/>
            <person name="Cheng J."/>
            <person name="Dai P."/>
            <person name="Han X."/>
            <person name="Huang E."/>
            <person name="Gao Y."/>
            <person name="Liu J."/>
            <person name="Shao H."/>
            <person name="Ye R."/>
            <person name="Li L."/>
            <person name="Wei W."/>
            <person name="Wang X."/>
            <person name="Wang C."/>
            <person name="Huo Q."/>
            <person name="Li W."/>
            <person name="Guo W."/>
            <person name="Chen H."/>
            <person name="Chen S."/>
            <person name="Zhou L."/>
            <person name="Zhou L."/>
            <person name="Ni X."/>
            <person name="Tian J."/>
            <person name="Zhou Y."/>
            <person name="Sheng Y."/>
            <person name="Liu T."/>
            <person name="Pan Y."/>
            <person name="Xia L."/>
            <person name="Li J."/>
            <person name="Zhao F."/>
            <person name="Cao W."/>
        </authorList>
    </citation>
    <scope>NUCLEOTIDE SEQUENCE</scope>
    <source>
        <strain evidence="10">Rsan-2018</strain>
        <tissue evidence="10">Larvae</tissue>
    </source>
</reference>
<evidence type="ECO:0000256" key="3">
    <source>
        <dbReference type="ARBA" id="ARBA00022801"/>
    </source>
</evidence>
<feature type="chain" id="PRO_5039753587" description="Carboxylic ester hydrolase" evidence="8">
    <location>
        <begin position="25"/>
        <end position="540"/>
    </location>
</feature>
<dbReference type="GO" id="GO:0003990">
    <property type="term" value="F:acetylcholinesterase activity"/>
    <property type="evidence" value="ECO:0007669"/>
    <property type="project" value="UniProtKB-EC"/>
</dbReference>
<accession>A0A9D4SVK5</accession>
<gene>
    <name evidence="10" type="ORF">HPB52_023469</name>
</gene>
<dbReference type="PRINTS" id="PR00878">
    <property type="entry name" value="CHOLNESTRASE"/>
</dbReference>
<feature type="active site" description="Charge relay system" evidence="7">
    <location>
        <position position="367"/>
    </location>
</feature>
<sequence length="540" mass="60315">MPYSAVSVLSVVLSVVFQVLFWNAEPCVCSGSADVENQRVIVKTKQGRVAGQRVTVDSNTIYRYIGVPFAEPPLGKLRFRRPQPLKPWKGVLNATSYTPSCMQMPLQVDEKVYLDYGKRSEDCLYLNIWQASGARTCSGDPTSTECRLRPVVIYFYGGGFLTGDASFFIFRGDRFAAIADVVYITVNYRVGMFGFFKTNMPEYKGNAGMFDQVEAMKWVKENARAFGGDPEEITIWGQSAGAVSVTFHMLSPVSRGLFKRAYIQSGAPGSALALMKLNTPAVAHRAMGLLGCYKPTIPWKQQEQESMKCIQSVDANVLLEKIARELPLTSFLFLPTIGDEFLPEDPLAEGQKIRTGKEILLSTTPNEGSLFVKGMLLRNPHLRELISEDYKTPVKILMRLLLDVPSYKTEALADVYLKGMDKGDMNETEWKTNLGRLFTDAVFECAVDSFALAASKNGHDVYRFLFAHKPTFSIWEDWLGITHGDDIIFTAGTSADLTRSIKMYGRYPGDHSIALPEPTEDEMEFSRDLVRTIGSFARYG</sequence>
<keyword evidence="3 8" id="KW-0378">Hydrolase</keyword>
<dbReference type="EMBL" id="JABSTV010001251">
    <property type="protein sequence ID" value="KAH7952448.1"/>
    <property type="molecule type" value="Genomic_DNA"/>
</dbReference>
<dbReference type="Pfam" id="PF00135">
    <property type="entry name" value="COesterase"/>
    <property type="match status" value="1"/>
</dbReference>
<comment type="catalytic activity">
    <reaction evidence="6">
        <text>acetylcholine + H2O = choline + acetate + H(+)</text>
        <dbReference type="Rhea" id="RHEA:17561"/>
        <dbReference type="ChEBI" id="CHEBI:15354"/>
        <dbReference type="ChEBI" id="CHEBI:15355"/>
        <dbReference type="ChEBI" id="CHEBI:15377"/>
        <dbReference type="ChEBI" id="CHEBI:15378"/>
        <dbReference type="ChEBI" id="CHEBI:30089"/>
        <dbReference type="EC" id="3.1.1.7"/>
    </reaction>
</comment>
<keyword evidence="8" id="KW-0732">Signal</keyword>
<dbReference type="GO" id="GO:0005615">
    <property type="term" value="C:extracellular space"/>
    <property type="evidence" value="ECO:0007669"/>
    <property type="project" value="TreeGrafter"/>
</dbReference>
<dbReference type="InterPro" id="IPR019826">
    <property type="entry name" value="Carboxylesterase_B_AS"/>
</dbReference>
<dbReference type="SUPFAM" id="SSF53474">
    <property type="entry name" value="alpha/beta-Hydrolases"/>
    <property type="match status" value="1"/>
</dbReference>
<dbReference type="EC" id="3.1.1.-" evidence="8"/>
<reference evidence="10" key="1">
    <citation type="journal article" date="2020" name="Cell">
        <title>Large-Scale Comparative Analyses of Tick Genomes Elucidate Their Genetic Diversity and Vector Capacities.</title>
        <authorList>
            <consortium name="Tick Genome and Microbiome Consortium (TIGMIC)"/>
            <person name="Jia N."/>
            <person name="Wang J."/>
            <person name="Shi W."/>
            <person name="Du L."/>
            <person name="Sun Y."/>
            <person name="Zhan W."/>
            <person name="Jiang J.F."/>
            <person name="Wang Q."/>
            <person name="Zhang B."/>
            <person name="Ji P."/>
            <person name="Bell-Sakyi L."/>
            <person name="Cui X.M."/>
            <person name="Yuan T.T."/>
            <person name="Jiang B.G."/>
            <person name="Yang W.F."/>
            <person name="Lam T.T."/>
            <person name="Chang Q.C."/>
            <person name="Ding S.J."/>
            <person name="Wang X.J."/>
            <person name="Zhu J.G."/>
            <person name="Ruan X.D."/>
            <person name="Zhao L."/>
            <person name="Wei J.T."/>
            <person name="Ye R.Z."/>
            <person name="Que T.C."/>
            <person name="Du C.H."/>
            <person name="Zhou Y.H."/>
            <person name="Cheng J.X."/>
            <person name="Dai P.F."/>
            <person name="Guo W.B."/>
            <person name="Han X.H."/>
            <person name="Huang E.J."/>
            <person name="Li L.F."/>
            <person name="Wei W."/>
            <person name="Gao Y.C."/>
            <person name="Liu J.Z."/>
            <person name="Shao H.Z."/>
            <person name="Wang X."/>
            <person name="Wang C.C."/>
            <person name="Yang T.C."/>
            <person name="Huo Q.B."/>
            <person name="Li W."/>
            <person name="Chen H.Y."/>
            <person name="Chen S.E."/>
            <person name="Zhou L.G."/>
            <person name="Ni X.B."/>
            <person name="Tian J.H."/>
            <person name="Sheng Y."/>
            <person name="Liu T."/>
            <person name="Pan Y.S."/>
            <person name="Xia L.Y."/>
            <person name="Li J."/>
            <person name="Zhao F."/>
            <person name="Cao W.C."/>
        </authorList>
    </citation>
    <scope>NUCLEOTIDE SEQUENCE</scope>
    <source>
        <strain evidence="10">Rsan-2018</strain>
    </source>
</reference>
<keyword evidence="4" id="KW-1015">Disulfide bond</keyword>
<dbReference type="PANTHER" id="PTHR43918:SF4">
    <property type="entry name" value="CARBOXYLIC ESTER HYDROLASE"/>
    <property type="match status" value="1"/>
</dbReference>
<dbReference type="Proteomes" id="UP000821837">
    <property type="component" value="Chromosome 5"/>
</dbReference>